<sequence length="122" mass="12669">MRRWFAFGALNGALAIAAGAFAAHGLKARLSPDMLAAFETGARYHLIHALALCAAALAAEHFAPRPARTAAILFAVGILLFSGSLYLLTLTGTRGFGFVTPLGGVAFIAGWLALAWSGLRKG</sequence>
<comment type="caution">
    <text evidence="7">The sequence shown here is derived from an EMBL/GenBank/DDBJ whole genome shotgun (WGS) entry which is preliminary data.</text>
</comment>
<dbReference type="InterPro" id="IPR006696">
    <property type="entry name" value="DUF423"/>
</dbReference>
<gene>
    <name evidence="7" type="ORF">GCM10008942_12170</name>
</gene>
<keyword evidence="8" id="KW-1185">Reference proteome</keyword>
<feature type="transmembrane region" description="Helical" evidence="6">
    <location>
        <begin position="95"/>
        <end position="116"/>
    </location>
</feature>
<evidence type="ECO:0000256" key="4">
    <source>
        <dbReference type="ARBA" id="ARBA00022989"/>
    </source>
</evidence>
<protein>
    <submittedName>
        <fullName evidence="7">DUF423 domain-containing protein</fullName>
    </submittedName>
</protein>
<evidence type="ECO:0000313" key="8">
    <source>
        <dbReference type="Proteomes" id="UP001499951"/>
    </source>
</evidence>
<organism evidence="7 8">
    <name type="scientific">Rhizomicrobium electricum</name>
    <dbReference type="NCBI Taxonomy" id="480070"/>
    <lineage>
        <taxon>Bacteria</taxon>
        <taxon>Pseudomonadati</taxon>
        <taxon>Pseudomonadota</taxon>
        <taxon>Alphaproteobacteria</taxon>
        <taxon>Micropepsales</taxon>
        <taxon>Micropepsaceae</taxon>
        <taxon>Rhizomicrobium</taxon>
    </lineage>
</organism>
<comment type="similarity">
    <text evidence="2">Belongs to the UPF0382 family.</text>
</comment>
<evidence type="ECO:0000256" key="3">
    <source>
        <dbReference type="ARBA" id="ARBA00022692"/>
    </source>
</evidence>
<dbReference type="EMBL" id="BAAADD010000003">
    <property type="protein sequence ID" value="GAA0565394.1"/>
    <property type="molecule type" value="Genomic_DNA"/>
</dbReference>
<keyword evidence="5 6" id="KW-0472">Membrane</keyword>
<feature type="transmembrane region" description="Helical" evidence="6">
    <location>
        <begin position="70"/>
        <end position="89"/>
    </location>
</feature>
<proteinExistence type="inferred from homology"/>
<dbReference type="Pfam" id="PF04241">
    <property type="entry name" value="DUF423"/>
    <property type="match status" value="1"/>
</dbReference>
<name>A0ABN1EF41_9PROT</name>
<reference evidence="7 8" key="1">
    <citation type="journal article" date="2019" name="Int. J. Syst. Evol. Microbiol.">
        <title>The Global Catalogue of Microorganisms (GCM) 10K type strain sequencing project: providing services to taxonomists for standard genome sequencing and annotation.</title>
        <authorList>
            <consortium name="The Broad Institute Genomics Platform"/>
            <consortium name="The Broad Institute Genome Sequencing Center for Infectious Disease"/>
            <person name="Wu L."/>
            <person name="Ma J."/>
        </authorList>
    </citation>
    <scope>NUCLEOTIDE SEQUENCE [LARGE SCALE GENOMIC DNA]</scope>
    <source>
        <strain evidence="7 8">JCM 15089</strain>
    </source>
</reference>
<dbReference type="PANTHER" id="PTHR43461:SF1">
    <property type="entry name" value="TRANSMEMBRANE PROTEIN 256"/>
    <property type="match status" value="1"/>
</dbReference>
<comment type="subcellular location">
    <subcellularLocation>
        <location evidence="1">Membrane</location>
        <topology evidence="1">Multi-pass membrane protein</topology>
    </subcellularLocation>
</comment>
<evidence type="ECO:0000256" key="6">
    <source>
        <dbReference type="SAM" id="Phobius"/>
    </source>
</evidence>
<evidence type="ECO:0000256" key="2">
    <source>
        <dbReference type="ARBA" id="ARBA00009694"/>
    </source>
</evidence>
<keyword evidence="3 6" id="KW-0812">Transmembrane</keyword>
<dbReference type="Proteomes" id="UP001499951">
    <property type="component" value="Unassembled WGS sequence"/>
</dbReference>
<accession>A0ABN1EF41</accession>
<evidence type="ECO:0000256" key="1">
    <source>
        <dbReference type="ARBA" id="ARBA00004141"/>
    </source>
</evidence>
<keyword evidence="4 6" id="KW-1133">Transmembrane helix</keyword>
<dbReference type="PANTHER" id="PTHR43461">
    <property type="entry name" value="TRANSMEMBRANE PROTEIN 256"/>
    <property type="match status" value="1"/>
</dbReference>
<feature type="transmembrane region" description="Helical" evidence="6">
    <location>
        <begin position="46"/>
        <end position="63"/>
    </location>
</feature>
<evidence type="ECO:0000256" key="5">
    <source>
        <dbReference type="ARBA" id="ARBA00023136"/>
    </source>
</evidence>
<dbReference type="RefSeq" id="WP_166933531.1">
    <property type="nucleotide sequence ID" value="NZ_BAAADD010000003.1"/>
</dbReference>
<evidence type="ECO:0000313" key="7">
    <source>
        <dbReference type="EMBL" id="GAA0565394.1"/>
    </source>
</evidence>